<name>A0A816KE22_BRANA</name>
<protein>
    <submittedName>
        <fullName evidence="1">(rape) hypothetical protein</fullName>
    </submittedName>
</protein>
<proteinExistence type="predicted"/>
<evidence type="ECO:0000313" key="1">
    <source>
        <dbReference type="EMBL" id="CAF1900452.1"/>
    </source>
</evidence>
<feature type="non-terminal residue" evidence="1">
    <location>
        <position position="1"/>
    </location>
</feature>
<gene>
    <name evidence="1" type="ORF">DARMORV10_C02P21160.1</name>
</gene>
<dbReference type="Proteomes" id="UP001295469">
    <property type="component" value="Chromosome C02"/>
</dbReference>
<accession>A0A816KE22</accession>
<reference evidence="1" key="1">
    <citation type="submission" date="2021-01" db="EMBL/GenBank/DDBJ databases">
        <authorList>
            <consortium name="Genoscope - CEA"/>
            <person name="William W."/>
        </authorList>
    </citation>
    <scope>NUCLEOTIDE SEQUENCE</scope>
</reference>
<sequence length="167" mass="18799">LSRFLPNHHLEKASADDTKHLLSHVIVDKSNHTLDYRESRLKTILTLPSPPILFWLVTLTLSSSQTPSFIFIFDYGASSSSFDQSNEFCKTLKLPARYCDTSKDPSDKPKLIIQCSKLDYVENVACILGTEEFGEIENSHLGSVVKLARKNNIQFSGELLPCIIRVI</sequence>
<dbReference type="AlphaFoldDB" id="A0A816KE22"/>
<dbReference type="EMBL" id="HG994366">
    <property type="protein sequence ID" value="CAF1900452.1"/>
    <property type="molecule type" value="Genomic_DNA"/>
</dbReference>
<organism evidence="1">
    <name type="scientific">Brassica napus</name>
    <name type="common">Rape</name>
    <dbReference type="NCBI Taxonomy" id="3708"/>
    <lineage>
        <taxon>Eukaryota</taxon>
        <taxon>Viridiplantae</taxon>
        <taxon>Streptophyta</taxon>
        <taxon>Embryophyta</taxon>
        <taxon>Tracheophyta</taxon>
        <taxon>Spermatophyta</taxon>
        <taxon>Magnoliopsida</taxon>
        <taxon>eudicotyledons</taxon>
        <taxon>Gunneridae</taxon>
        <taxon>Pentapetalae</taxon>
        <taxon>rosids</taxon>
        <taxon>malvids</taxon>
        <taxon>Brassicales</taxon>
        <taxon>Brassicaceae</taxon>
        <taxon>Brassiceae</taxon>
        <taxon>Brassica</taxon>
    </lineage>
</organism>